<evidence type="ECO:0000313" key="2">
    <source>
        <dbReference type="Proteomes" id="UP000789901"/>
    </source>
</evidence>
<dbReference type="EMBL" id="CAJVQB010099541">
    <property type="protein sequence ID" value="CAG8850111.1"/>
    <property type="molecule type" value="Genomic_DNA"/>
</dbReference>
<feature type="non-terminal residue" evidence="1">
    <location>
        <position position="178"/>
    </location>
</feature>
<reference evidence="1 2" key="1">
    <citation type="submission" date="2021-06" db="EMBL/GenBank/DDBJ databases">
        <authorList>
            <person name="Kallberg Y."/>
            <person name="Tangrot J."/>
            <person name="Rosling A."/>
        </authorList>
    </citation>
    <scope>NUCLEOTIDE SEQUENCE [LARGE SCALE GENOMIC DNA]</scope>
    <source>
        <strain evidence="1 2">120-4 pot B 10/14</strain>
    </source>
</reference>
<feature type="non-terminal residue" evidence="1">
    <location>
        <position position="1"/>
    </location>
</feature>
<comment type="caution">
    <text evidence="1">The sequence shown here is derived from an EMBL/GenBank/DDBJ whole genome shotgun (WGS) entry which is preliminary data.</text>
</comment>
<accession>A0ABN7XA84</accession>
<gene>
    <name evidence="1" type="ORF">GMARGA_LOCUS40050</name>
</gene>
<dbReference type="Proteomes" id="UP000789901">
    <property type="component" value="Unassembled WGS sequence"/>
</dbReference>
<protein>
    <submittedName>
        <fullName evidence="1">31456_t:CDS:1</fullName>
    </submittedName>
</protein>
<sequence length="178" mass="21131">SFMEDDYIELRECLNSKRKILLQTHRKNIDLDLLKRYTTLFAIRYLFDGGIDKCFSFINNALKNLPYQLKHLTNDWFIIKNTFDPEDINEVQNECISNIILKKRIPKKKIKENFSNDFTFQNNGTDTQYCLHISDVITIASEEKGNSFAILRLVFSHKKNNQYFVFIIINEFELTSQK</sequence>
<proteinExistence type="predicted"/>
<organism evidence="1 2">
    <name type="scientific">Gigaspora margarita</name>
    <dbReference type="NCBI Taxonomy" id="4874"/>
    <lineage>
        <taxon>Eukaryota</taxon>
        <taxon>Fungi</taxon>
        <taxon>Fungi incertae sedis</taxon>
        <taxon>Mucoromycota</taxon>
        <taxon>Glomeromycotina</taxon>
        <taxon>Glomeromycetes</taxon>
        <taxon>Diversisporales</taxon>
        <taxon>Gigasporaceae</taxon>
        <taxon>Gigaspora</taxon>
    </lineage>
</organism>
<name>A0ABN7XA84_GIGMA</name>
<keyword evidence="2" id="KW-1185">Reference proteome</keyword>
<evidence type="ECO:0000313" key="1">
    <source>
        <dbReference type="EMBL" id="CAG8850111.1"/>
    </source>
</evidence>